<gene>
    <name evidence="1" type="ORF">LTLLF_118230</name>
</gene>
<dbReference type="EMBL" id="JAATJU010013567">
    <property type="protein sequence ID" value="KAH0517987.1"/>
    <property type="molecule type" value="Genomic_DNA"/>
</dbReference>
<reference evidence="1" key="1">
    <citation type="submission" date="2020-03" db="EMBL/GenBank/DDBJ databases">
        <title>Studies in the Genomics of Life Span.</title>
        <authorList>
            <person name="Glass D."/>
        </authorList>
    </citation>
    <scope>NUCLEOTIDE SEQUENCE</scope>
    <source>
        <strain evidence="1">LTLLF</strain>
        <tissue evidence="1">Muscle</tissue>
    </source>
</reference>
<dbReference type="AlphaFoldDB" id="A0A8J6L7Y8"/>
<accession>A0A8J6L7Y8</accession>
<proteinExistence type="predicted"/>
<evidence type="ECO:0000313" key="1">
    <source>
        <dbReference type="EMBL" id="KAH0517987.1"/>
    </source>
</evidence>
<comment type="caution">
    <text evidence="1">The sequence shown here is derived from an EMBL/GenBank/DDBJ whole genome shotgun (WGS) entry which is preliminary data.</text>
</comment>
<dbReference type="Proteomes" id="UP000710432">
    <property type="component" value="Unassembled WGS sequence"/>
</dbReference>
<protein>
    <submittedName>
        <fullName evidence="1">Uncharacterized protein</fullName>
    </submittedName>
</protein>
<sequence length="125" mass="15091">MWSPQETADPGRWKEHYQEATTTSQYTVVLLYIIHVGQELIHLHQVFTWADHLIVVVKVVEEEEEVAEAAAVVDDEILTMIEDMIDRGYDRYKDYDYQYRRRSTSPYYSRYRSRSRSRSYSPRRY</sequence>
<name>A0A8J6L7Y8_MICOH</name>
<organism evidence="1 2">
    <name type="scientific">Microtus ochrogaster</name>
    <name type="common">Prairie vole</name>
    <dbReference type="NCBI Taxonomy" id="79684"/>
    <lineage>
        <taxon>Eukaryota</taxon>
        <taxon>Metazoa</taxon>
        <taxon>Chordata</taxon>
        <taxon>Craniata</taxon>
        <taxon>Vertebrata</taxon>
        <taxon>Euteleostomi</taxon>
        <taxon>Mammalia</taxon>
        <taxon>Eutheria</taxon>
        <taxon>Euarchontoglires</taxon>
        <taxon>Glires</taxon>
        <taxon>Rodentia</taxon>
        <taxon>Myomorpha</taxon>
        <taxon>Muroidea</taxon>
        <taxon>Cricetidae</taxon>
        <taxon>Arvicolinae</taxon>
        <taxon>Microtus</taxon>
    </lineage>
</organism>
<evidence type="ECO:0000313" key="2">
    <source>
        <dbReference type="Proteomes" id="UP000710432"/>
    </source>
</evidence>